<dbReference type="InterPro" id="IPR036249">
    <property type="entry name" value="Thioredoxin-like_sf"/>
</dbReference>
<reference evidence="2 3" key="1">
    <citation type="submission" date="2014-09" db="EMBL/GenBank/DDBJ databases">
        <title>Genome sequencing of Methyloceanibacter caenitepidi Gela4.</title>
        <authorList>
            <person name="Takeuchi M."/>
            <person name="Susumu S."/>
            <person name="Kamagata Y."/>
            <person name="Oshima K."/>
            <person name="Hattori M."/>
            <person name="Iwasaki W."/>
        </authorList>
    </citation>
    <scope>NUCLEOTIDE SEQUENCE [LARGE SCALE GENOMIC DNA]</scope>
    <source>
        <strain evidence="2 3">Gela4</strain>
    </source>
</reference>
<dbReference type="InterPro" id="IPR004045">
    <property type="entry name" value="Glutathione_S-Trfase_N"/>
</dbReference>
<dbReference type="Gene3D" id="3.40.30.10">
    <property type="entry name" value="Glutaredoxin"/>
    <property type="match status" value="1"/>
</dbReference>
<dbReference type="EC" id="2.5.1.18" evidence="2"/>
<dbReference type="PANTHER" id="PTHR42673:SF4">
    <property type="entry name" value="MALEYLACETOACETATE ISOMERASE"/>
    <property type="match status" value="1"/>
</dbReference>
<protein>
    <submittedName>
        <fullName evidence="2">Glutathione S-transferase</fullName>
        <ecNumber evidence="2">2.5.1.18</ecNumber>
    </submittedName>
</protein>
<keyword evidence="2" id="KW-0808">Transferase</keyword>
<dbReference type="CDD" id="cd03043">
    <property type="entry name" value="GST_N_1"/>
    <property type="match status" value="1"/>
</dbReference>
<dbReference type="HOGENOM" id="CLU_070658_0_0_5"/>
<dbReference type="STRING" id="1384459.GL4_0743"/>
<proteinExistence type="predicted"/>
<evidence type="ECO:0000259" key="1">
    <source>
        <dbReference type="PROSITE" id="PS50404"/>
    </source>
</evidence>
<feature type="domain" description="GST N-terminal" evidence="1">
    <location>
        <begin position="14"/>
        <end position="94"/>
    </location>
</feature>
<gene>
    <name evidence="2" type="ORF">GL4_0743</name>
</gene>
<dbReference type="GO" id="GO:0016034">
    <property type="term" value="F:maleylacetoacetate isomerase activity"/>
    <property type="evidence" value="ECO:0007669"/>
    <property type="project" value="TreeGrafter"/>
</dbReference>
<name>A0A0A8K062_9HYPH</name>
<keyword evidence="3" id="KW-1185">Reference proteome</keyword>
<dbReference type="RefSeq" id="WP_244462670.1">
    <property type="nucleotide sequence ID" value="NZ_AP014648.1"/>
</dbReference>
<dbReference type="EMBL" id="AP014648">
    <property type="protein sequence ID" value="BAQ16206.1"/>
    <property type="molecule type" value="Genomic_DNA"/>
</dbReference>
<evidence type="ECO:0000313" key="3">
    <source>
        <dbReference type="Proteomes" id="UP000031643"/>
    </source>
</evidence>
<dbReference type="PROSITE" id="PS50404">
    <property type="entry name" value="GST_NTER"/>
    <property type="match status" value="1"/>
</dbReference>
<dbReference type="GO" id="GO:0006749">
    <property type="term" value="P:glutathione metabolic process"/>
    <property type="evidence" value="ECO:0007669"/>
    <property type="project" value="TreeGrafter"/>
</dbReference>
<dbReference type="PANTHER" id="PTHR42673">
    <property type="entry name" value="MALEYLACETOACETATE ISOMERASE"/>
    <property type="match status" value="1"/>
</dbReference>
<sequence>MTTTEGGTMTGTGYTLVIGDKNYSSWSLRPWLSLKACGVPFAEDRIRLRMPESKAEIFKRSPSGKVPALKTELGVIYDSLAIVEYLAEQYPQVGLWPADPAARAAARCVSAEMHAGFQALRNDMPMDLISRFPMPELSETLENNIRRVVAIWMDTRARFGQSGPLLFGGFTNADAMYAPVATRFRTYGVPLADFGDDGTAADYVDAIYAMPDMADWLAGAEVEMRERELV</sequence>
<dbReference type="CDD" id="cd03194">
    <property type="entry name" value="GST_C_3"/>
    <property type="match status" value="1"/>
</dbReference>
<dbReference type="InterPro" id="IPR036282">
    <property type="entry name" value="Glutathione-S-Trfase_C_sf"/>
</dbReference>
<dbReference type="AlphaFoldDB" id="A0A0A8K062"/>
<dbReference type="GO" id="GO:0006559">
    <property type="term" value="P:L-phenylalanine catabolic process"/>
    <property type="evidence" value="ECO:0007669"/>
    <property type="project" value="TreeGrafter"/>
</dbReference>
<dbReference type="SUPFAM" id="SSF47616">
    <property type="entry name" value="GST C-terminal domain-like"/>
    <property type="match status" value="1"/>
</dbReference>
<dbReference type="Proteomes" id="UP000031643">
    <property type="component" value="Chromosome"/>
</dbReference>
<dbReference type="GO" id="GO:0004364">
    <property type="term" value="F:glutathione transferase activity"/>
    <property type="evidence" value="ECO:0007669"/>
    <property type="project" value="UniProtKB-EC"/>
</dbReference>
<organism evidence="2 3">
    <name type="scientific">Methyloceanibacter caenitepidi</name>
    <dbReference type="NCBI Taxonomy" id="1384459"/>
    <lineage>
        <taxon>Bacteria</taxon>
        <taxon>Pseudomonadati</taxon>
        <taxon>Pseudomonadota</taxon>
        <taxon>Alphaproteobacteria</taxon>
        <taxon>Hyphomicrobiales</taxon>
        <taxon>Hyphomicrobiaceae</taxon>
        <taxon>Methyloceanibacter</taxon>
    </lineage>
</organism>
<accession>A0A0A8K062</accession>
<evidence type="ECO:0000313" key="2">
    <source>
        <dbReference type="EMBL" id="BAQ16206.1"/>
    </source>
</evidence>
<dbReference type="Gene3D" id="1.20.1050.10">
    <property type="match status" value="1"/>
</dbReference>
<dbReference type="KEGG" id="mcg:GL4_0743"/>
<dbReference type="Pfam" id="PF13409">
    <property type="entry name" value="GST_N_2"/>
    <property type="match status" value="1"/>
</dbReference>
<dbReference type="SUPFAM" id="SSF52833">
    <property type="entry name" value="Thioredoxin-like"/>
    <property type="match status" value="1"/>
</dbReference>